<dbReference type="AlphaFoldDB" id="A0A9D1FJW3"/>
<evidence type="ECO:0000313" key="3">
    <source>
        <dbReference type="Proteomes" id="UP000886865"/>
    </source>
</evidence>
<feature type="domain" description="Glycosyl hydrolase family 13 catalytic" evidence="1">
    <location>
        <begin position="90"/>
        <end position="472"/>
    </location>
</feature>
<organism evidence="2 3">
    <name type="scientific">Candidatus Galligastranaerophilus intestinavium</name>
    <dbReference type="NCBI Taxonomy" id="2840836"/>
    <lineage>
        <taxon>Bacteria</taxon>
        <taxon>Candidatus Galligastranaerophilus</taxon>
    </lineage>
</organism>
<dbReference type="SMART" id="SM00642">
    <property type="entry name" value="Aamy"/>
    <property type="match status" value="1"/>
</dbReference>
<proteinExistence type="predicted"/>
<comment type="caution">
    <text evidence="2">The sequence shown here is derived from an EMBL/GenBank/DDBJ whole genome shotgun (WGS) entry which is preliminary data.</text>
</comment>
<dbReference type="EMBL" id="DVJQ01000074">
    <property type="protein sequence ID" value="HIS75073.1"/>
    <property type="molecule type" value="Genomic_DNA"/>
</dbReference>
<dbReference type="GO" id="GO:0005975">
    <property type="term" value="P:carbohydrate metabolic process"/>
    <property type="evidence" value="ECO:0007669"/>
    <property type="project" value="InterPro"/>
</dbReference>
<evidence type="ECO:0000313" key="2">
    <source>
        <dbReference type="EMBL" id="HIS75073.1"/>
    </source>
</evidence>
<dbReference type="InterPro" id="IPR017853">
    <property type="entry name" value="GH"/>
</dbReference>
<protein>
    <recommendedName>
        <fullName evidence="1">Glycosyl hydrolase family 13 catalytic domain-containing protein</fullName>
    </recommendedName>
</protein>
<evidence type="ECO:0000259" key="1">
    <source>
        <dbReference type="SMART" id="SM00642"/>
    </source>
</evidence>
<gene>
    <name evidence="2" type="ORF">IAA86_08665</name>
</gene>
<dbReference type="InterPro" id="IPR006047">
    <property type="entry name" value="GH13_cat_dom"/>
</dbReference>
<dbReference type="Gene3D" id="3.20.20.80">
    <property type="entry name" value="Glycosidases"/>
    <property type="match status" value="1"/>
</dbReference>
<reference evidence="2" key="2">
    <citation type="journal article" date="2021" name="PeerJ">
        <title>Extensive microbial diversity within the chicken gut microbiome revealed by metagenomics and culture.</title>
        <authorList>
            <person name="Gilroy R."/>
            <person name="Ravi A."/>
            <person name="Getino M."/>
            <person name="Pursley I."/>
            <person name="Horton D.L."/>
            <person name="Alikhan N.F."/>
            <person name="Baker D."/>
            <person name="Gharbi K."/>
            <person name="Hall N."/>
            <person name="Watson M."/>
            <person name="Adriaenssens E.M."/>
            <person name="Foster-Nyarko E."/>
            <person name="Jarju S."/>
            <person name="Secka A."/>
            <person name="Antonio M."/>
            <person name="Oren A."/>
            <person name="Chaudhuri R.R."/>
            <person name="La Ragione R."/>
            <person name="Hildebrand F."/>
            <person name="Pallen M.J."/>
        </authorList>
    </citation>
    <scope>NUCLEOTIDE SEQUENCE</scope>
    <source>
        <strain evidence="2">CHK152-2871</strain>
    </source>
</reference>
<name>A0A9D1FJW3_9BACT</name>
<accession>A0A9D1FJW3</accession>
<dbReference type="PANTHER" id="PTHR10357">
    <property type="entry name" value="ALPHA-AMYLASE FAMILY MEMBER"/>
    <property type="match status" value="1"/>
</dbReference>
<dbReference type="SUPFAM" id="SSF51445">
    <property type="entry name" value="(Trans)glycosidases"/>
    <property type="match status" value="1"/>
</dbReference>
<dbReference type="Proteomes" id="UP000886865">
    <property type="component" value="Unassembled WGS sequence"/>
</dbReference>
<sequence length="595" mass="67710">MQINNISARYLIYPKKAVESKKTQETKQETQNTEVVMFNPLLSKYIIKQASQILPVKDVKAIDDTKKTASVVWHNHFKDMLKNNQAIILGVVPRTMNAKDLDGNGLIQAGEQSGNFINAIERLDEIKAMGINTLHILPIHPTGKTLAMGTAGSLYAPDRFLEDDGKLAVDPNLKDPNTEGTAWDHFKIFIDECHKRGISVMLDLPSCASLDFAKRHPELMAKEKDGQDKTPQGWQDIRMFRVWDDEGKRILNPKLVDMHRQYVNACIELGIDGIRADVSRAKPIEFWNVIIPYSHMKDPQFGWLAESYTHEDASPQLNMPYDRPEDQLRGGFDSYYGQFHILNQWTKADDLFNYMKENIEMSNRQNEPKSLIGSMTTHDDQSPMHYGGAPWVMFTTALQSTLPMVNPYYIDGVQTGDYYLYPYDHAKAPASQTDNYECTVHTGRLDIFNFSRKPGGDYPQIQEFIAATNKVRTGEINPEYKDILEHGSIIKLETNNPEIIAYARHKNGKTLLFIGNRNANLRRTGKIEIPGFKNDQVLKNLVPTYAQPSYFQKADDLLTVDLGPLKAHIFEIDTPDIEKQADPKNVMQQEFPRAA</sequence>
<reference evidence="2" key="1">
    <citation type="submission" date="2020-10" db="EMBL/GenBank/DDBJ databases">
        <authorList>
            <person name="Gilroy R."/>
        </authorList>
    </citation>
    <scope>NUCLEOTIDE SEQUENCE</scope>
    <source>
        <strain evidence="2">CHK152-2871</strain>
    </source>
</reference>